<organism evidence="1 2">
    <name type="scientific">Candidatus Nitrosocosmicus oleophilus</name>
    <dbReference type="NCBI Taxonomy" id="1353260"/>
    <lineage>
        <taxon>Archaea</taxon>
        <taxon>Nitrososphaerota</taxon>
        <taxon>Nitrososphaeria</taxon>
        <taxon>Nitrososphaerales</taxon>
        <taxon>Nitrososphaeraceae</taxon>
        <taxon>Candidatus Nitrosocosmicus</taxon>
    </lineage>
</organism>
<dbReference type="KEGG" id="taa:NMY3_02423"/>
<protein>
    <submittedName>
        <fullName evidence="1">Uncharacterized protein</fullName>
    </submittedName>
</protein>
<dbReference type="AlphaFoldDB" id="A0A654M2C7"/>
<reference evidence="2" key="1">
    <citation type="submission" date="2015-10" db="EMBL/GenBank/DDBJ databases">
        <title>Niche specialization of a soil ammonia-oxidizing archaeon, Candidatus Nitrosocosmicus oleophilus.</title>
        <authorList>
            <person name="Jung M.-Y."/>
            <person name="Rhee S.-K."/>
        </authorList>
    </citation>
    <scope>NUCLEOTIDE SEQUENCE [LARGE SCALE GENOMIC DNA]</scope>
    <source>
        <strain evidence="2">MY3</strain>
    </source>
</reference>
<dbReference type="EMBL" id="CP012850">
    <property type="protein sequence ID" value="ALI36619.1"/>
    <property type="molecule type" value="Genomic_DNA"/>
</dbReference>
<dbReference type="Proteomes" id="UP000058925">
    <property type="component" value="Chromosome"/>
</dbReference>
<sequence>MKKASKSQMIEAVYSHYTNPGNLGNEKTEKEFEKMEIAAALAHIYGYG</sequence>
<evidence type="ECO:0000313" key="2">
    <source>
        <dbReference type="Proteomes" id="UP000058925"/>
    </source>
</evidence>
<proteinExistence type="predicted"/>
<evidence type="ECO:0000313" key="1">
    <source>
        <dbReference type="EMBL" id="ALI36619.1"/>
    </source>
</evidence>
<dbReference type="RefSeq" id="WP_196815849.1">
    <property type="nucleotide sequence ID" value="NZ_CP012850.1"/>
</dbReference>
<keyword evidence="2" id="KW-1185">Reference proteome</keyword>
<accession>A0A654M2C7</accession>
<name>A0A654M2C7_9ARCH</name>
<gene>
    <name evidence="1" type="ORF">NMY3_02423</name>
</gene>
<dbReference type="GeneID" id="60422369"/>